<gene>
    <name evidence="1" type="ORF">CLOSAC_20520</name>
</gene>
<comment type="caution">
    <text evidence="1">The sequence shown here is derived from an EMBL/GenBank/DDBJ whole genome shotgun (WGS) entry which is preliminary data.</text>
</comment>
<dbReference type="AlphaFoldDB" id="A0A1S8NBV5"/>
<evidence type="ECO:0000313" key="2">
    <source>
        <dbReference type="Proteomes" id="UP000191154"/>
    </source>
</evidence>
<proteinExistence type="predicted"/>
<dbReference type="EMBL" id="LZYZ01000003">
    <property type="protein sequence ID" value="OOM13966.1"/>
    <property type="molecule type" value="Genomic_DNA"/>
</dbReference>
<protein>
    <recommendedName>
        <fullName evidence="3">Phage late control protein Gpd</fullName>
    </recommendedName>
</protein>
<sequence length="474" mass="54550">MGQDYVFEYGDIIISPYKFTRINEIKIIRELNQHAKLYISGIISDENIDEYVEKANGDERIEISVKDDKDNIIDLFQGVVTNIGIIARENVRCLKVEALSQTFLMDIEKKSRTFQNEDYTYDDVFKIINSTYNKAQRFDEITNGAKIDKLIVQWKETDWELIKRLASHFNGAVVSECQLTNIKYSLGASGDMKTYELNEFNYSIKKGLQEYNIKSANEDYELIDVDLISYEIITNKILNLYSKVRFRERKLYVYRCEIEMVDGVFSNKYILREKRGMKVRKTYNNKLVGVSLQGRVLDTKKDKVKISLEIDGSPTKKEGIRWFEFATIFSQPNGTGWYCMPEIGDITRLYFPDNVEKHSYLISSMHYQSSDPNKRVDPNRKSIGTKYGKEIVMMPGEVDIIANENLLMRMTDDGGIEINSDKKIILDAKDDIEINGGANIQVKGHSGIKLTQAGASMIIKDDVIINGRKVNVQD</sequence>
<dbReference type="Proteomes" id="UP000191154">
    <property type="component" value="Unassembled WGS sequence"/>
</dbReference>
<organism evidence="1 2">
    <name type="scientific">Clostridium saccharobutylicum</name>
    <dbReference type="NCBI Taxonomy" id="169679"/>
    <lineage>
        <taxon>Bacteria</taxon>
        <taxon>Bacillati</taxon>
        <taxon>Bacillota</taxon>
        <taxon>Clostridia</taxon>
        <taxon>Eubacteriales</taxon>
        <taxon>Clostridiaceae</taxon>
        <taxon>Clostridium</taxon>
    </lineage>
</organism>
<dbReference type="SUPFAM" id="SSF69279">
    <property type="entry name" value="Phage tail proteins"/>
    <property type="match status" value="1"/>
</dbReference>
<reference evidence="1 2" key="1">
    <citation type="submission" date="2016-05" db="EMBL/GenBank/DDBJ databases">
        <title>Microbial solvent formation.</title>
        <authorList>
            <person name="Poehlein A."/>
            <person name="Montoya Solano J.D."/>
            <person name="Flitsch S."/>
            <person name="Krabben P."/>
            <person name="Duerre P."/>
            <person name="Daniel R."/>
        </authorList>
    </citation>
    <scope>NUCLEOTIDE SEQUENCE [LARGE SCALE GENOMIC DNA]</scope>
    <source>
        <strain evidence="1 2">L1-8</strain>
    </source>
</reference>
<evidence type="ECO:0008006" key="3">
    <source>
        <dbReference type="Google" id="ProtNLM"/>
    </source>
</evidence>
<evidence type="ECO:0000313" key="1">
    <source>
        <dbReference type="EMBL" id="OOM13966.1"/>
    </source>
</evidence>
<name>A0A1S8NBV5_CLOSA</name>
<accession>A0A1S8NBV5</accession>
<dbReference type="RefSeq" id="WP_077865324.1">
    <property type="nucleotide sequence ID" value="NZ_LZYZ01000003.1"/>
</dbReference>